<dbReference type="KEGG" id="fcy:FRACYDRAFT_265298"/>
<evidence type="ECO:0000256" key="1">
    <source>
        <dbReference type="SAM" id="MobiDB-lite"/>
    </source>
</evidence>
<organism evidence="2 3">
    <name type="scientific">Fragilariopsis cylindrus CCMP1102</name>
    <dbReference type="NCBI Taxonomy" id="635003"/>
    <lineage>
        <taxon>Eukaryota</taxon>
        <taxon>Sar</taxon>
        <taxon>Stramenopiles</taxon>
        <taxon>Ochrophyta</taxon>
        <taxon>Bacillariophyta</taxon>
        <taxon>Bacillariophyceae</taxon>
        <taxon>Bacillariophycidae</taxon>
        <taxon>Bacillariales</taxon>
        <taxon>Bacillariaceae</taxon>
        <taxon>Fragilariopsis</taxon>
    </lineage>
</organism>
<evidence type="ECO:0000313" key="2">
    <source>
        <dbReference type="EMBL" id="OEU06906.1"/>
    </source>
</evidence>
<reference evidence="2 3" key="1">
    <citation type="submission" date="2016-09" db="EMBL/GenBank/DDBJ databases">
        <title>Extensive genetic diversity and differential bi-allelic expression allows diatom success in the polar Southern Ocean.</title>
        <authorList>
            <consortium name="DOE Joint Genome Institute"/>
            <person name="Mock T."/>
            <person name="Otillar R.P."/>
            <person name="Strauss J."/>
            <person name="Dupont C."/>
            <person name="Frickenhaus S."/>
            <person name="Maumus F."/>
            <person name="Mcmullan M."/>
            <person name="Sanges R."/>
            <person name="Schmutz J."/>
            <person name="Toseland A."/>
            <person name="Valas R."/>
            <person name="Veluchamy A."/>
            <person name="Ward B.J."/>
            <person name="Allen A."/>
            <person name="Barry K."/>
            <person name="Falciatore A."/>
            <person name="Ferrante M."/>
            <person name="Fortunato A.E."/>
            <person name="Gloeckner G."/>
            <person name="Gruber A."/>
            <person name="Hipkin R."/>
            <person name="Janech M."/>
            <person name="Kroth P."/>
            <person name="Leese F."/>
            <person name="Lindquist E."/>
            <person name="Lyon B.R."/>
            <person name="Martin J."/>
            <person name="Mayer C."/>
            <person name="Parker M."/>
            <person name="Quesneville H."/>
            <person name="Raymond J."/>
            <person name="Uhlig C."/>
            <person name="Valentin K.U."/>
            <person name="Worden A.Z."/>
            <person name="Armbrust E.V."/>
            <person name="Bowler C."/>
            <person name="Green B."/>
            <person name="Moulton V."/>
            <person name="Van Oosterhout C."/>
            <person name="Grigoriev I."/>
        </authorList>
    </citation>
    <scope>NUCLEOTIDE SEQUENCE [LARGE SCALE GENOMIC DNA]</scope>
    <source>
        <strain evidence="2 3">CCMP1102</strain>
    </source>
</reference>
<accession>A0A1E7EM73</accession>
<feature type="compositionally biased region" description="Acidic residues" evidence="1">
    <location>
        <begin position="62"/>
        <end position="72"/>
    </location>
</feature>
<feature type="region of interest" description="Disordered" evidence="1">
    <location>
        <begin position="55"/>
        <end position="103"/>
    </location>
</feature>
<feature type="compositionally biased region" description="Low complexity" evidence="1">
    <location>
        <begin position="1"/>
        <end position="23"/>
    </location>
</feature>
<feature type="region of interest" description="Disordered" evidence="1">
    <location>
        <begin position="1"/>
        <end position="39"/>
    </location>
</feature>
<dbReference type="InParanoid" id="A0A1E7EM73"/>
<keyword evidence="3" id="KW-1185">Reference proteome</keyword>
<sequence length="280" mass="30453">MMPSLMISLTPSPSSISLPSSSPQHQQIRKESHSNNKLDNLSIIEVALSILDDGIDSGSGSDNEDNDNDNDNASDMSTSSPRNRTPSNADSLNAAVRDRTYSDINPNDTRVLLRLNSSEDSADSTDVVQLSSTTDSLQVTAHDEEPIVFSPLKSNKWWMERGIRDSRKAVENSARRIQFGLTEGAAEFGEQHKKGLKEALGNLGEKHKQGLKEAFATFGEKHKEGMKKAAGKIGDKFISGSSSLGFFIFLTASVTKIKHIARGSSIKLSCCYGTAFQDEL</sequence>
<dbReference type="AlphaFoldDB" id="A0A1E7EM73"/>
<protein>
    <submittedName>
        <fullName evidence="2">Uncharacterized protein</fullName>
    </submittedName>
</protein>
<feature type="compositionally biased region" description="Polar residues" evidence="1">
    <location>
        <begin position="81"/>
        <end position="91"/>
    </location>
</feature>
<name>A0A1E7EM73_9STRA</name>
<dbReference type="EMBL" id="KV784394">
    <property type="protein sequence ID" value="OEU06906.1"/>
    <property type="molecule type" value="Genomic_DNA"/>
</dbReference>
<proteinExistence type="predicted"/>
<gene>
    <name evidence="2" type="ORF">FRACYDRAFT_265298</name>
</gene>
<dbReference type="Proteomes" id="UP000095751">
    <property type="component" value="Unassembled WGS sequence"/>
</dbReference>
<evidence type="ECO:0000313" key="3">
    <source>
        <dbReference type="Proteomes" id="UP000095751"/>
    </source>
</evidence>